<evidence type="ECO:0000256" key="1">
    <source>
        <dbReference type="SAM" id="SignalP"/>
    </source>
</evidence>
<name>A0A3P1XRB2_TANFO</name>
<dbReference type="Proteomes" id="UP000278609">
    <property type="component" value="Unassembled WGS sequence"/>
</dbReference>
<keyword evidence="1" id="KW-0732">Signal</keyword>
<reference evidence="2 3" key="1">
    <citation type="submission" date="2018-11" db="EMBL/GenBank/DDBJ databases">
        <title>Genomes From Bacteria Associated with the Canine Oral Cavity: a Test Case for Automated Genome-Based Taxonomic Assignment.</title>
        <authorList>
            <person name="Coil D.A."/>
            <person name="Jospin G."/>
            <person name="Darling A.E."/>
            <person name="Wallis C."/>
            <person name="Davis I.J."/>
            <person name="Harris S."/>
            <person name="Eisen J.A."/>
            <person name="Holcombe L.J."/>
            <person name="O'Flynn C."/>
        </authorList>
    </citation>
    <scope>NUCLEOTIDE SEQUENCE [LARGE SCALE GENOMIC DNA]</scope>
    <source>
        <strain evidence="2 3">OH2617_COT-023</strain>
    </source>
</reference>
<protein>
    <submittedName>
        <fullName evidence="2">Uncharacterized protein</fullName>
    </submittedName>
</protein>
<evidence type="ECO:0000313" key="2">
    <source>
        <dbReference type="EMBL" id="RRD59453.1"/>
    </source>
</evidence>
<feature type="signal peptide" evidence="1">
    <location>
        <begin position="1"/>
        <end position="20"/>
    </location>
</feature>
<organism evidence="2 3">
    <name type="scientific">Tannerella forsythia</name>
    <name type="common">Bacteroides forsythus</name>
    <dbReference type="NCBI Taxonomy" id="28112"/>
    <lineage>
        <taxon>Bacteria</taxon>
        <taxon>Pseudomonadati</taxon>
        <taxon>Bacteroidota</taxon>
        <taxon>Bacteroidia</taxon>
        <taxon>Bacteroidales</taxon>
        <taxon>Tannerellaceae</taxon>
        <taxon>Tannerella</taxon>
    </lineage>
</organism>
<proteinExistence type="predicted"/>
<dbReference type="AlphaFoldDB" id="A0A3P1XRB2"/>
<comment type="caution">
    <text evidence="2">The sequence shown here is derived from an EMBL/GenBank/DDBJ whole genome shotgun (WGS) entry which is preliminary data.</text>
</comment>
<evidence type="ECO:0000313" key="3">
    <source>
        <dbReference type="Proteomes" id="UP000278609"/>
    </source>
</evidence>
<sequence length="458" mass="51612">MKKLIAILILALSVQGAAQAQLGGLLNKAKTKTKEVATKEAKKSVEKKAEQTLDTEQTKVSEALSQNVPSGGANAQDIDSFLGVSMSALNASYDKLDPDIYFTLRKDMPGMFYTQSGLETDKAQSPLRQVILYMMASGKECPCIVYQPESGMYALPTDLIINANFAVFKAFPKETYPLFVEARMMLRAMEEGRISLDYEDPNTILSLADGDKIKFNLSEYRKYGYGYKDVLIMYPSGTQKKSNVRWKEEEERLMELYRKYVPFENVKNTFFNTMIGTVKAGEEKNWARGVYQSYKLAIAAEDMQSHPKKVEDQDYTDALAAYEKMKVNNFPKWEAVVKKDWMELYARIKKNSGGKAEIPKAATSNPKLEAEMIAIAKGIYDDGRVPVKAIIQGADWSYTRNALGGIIDRYHTAFIIFKMEDGTYRMVDIGFKQLYNGGSYGKTQLRGIGLVNEEVDYK</sequence>
<dbReference type="RefSeq" id="WP_124752044.1">
    <property type="nucleotide sequence ID" value="NZ_RQYS01000042.1"/>
</dbReference>
<feature type="chain" id="PRO_5018080176" evidence="1">
    <location>
        <begin position="21"/>
        <end position="458"/>
    </location>
</feature>
<dbReference type="EMBL" id="RQYS01000042">
    <property type="protein sequence ID" value="RRD59453.1"/>
    <property type="molecule type" value="Genomic_DNA"/>
</dbReference>
<gene>
    <name evidence="2" type="ORF">EII40_09635</name>
</gene>
<accession>A0A3P1XRB2</accession>